<dbReference type="InterPro" id="IPR036736">
    <property type="entry name" value="ACP-like_sf"/>
</dbReference>
<dbReference type="Proteomes" id="UP000481288">
    <property type="component" value="Unassembled WGS sequence"/>
</dbReference>
<keyword evidence="3" id="KW-0436">Ligase</keyword>
<dbReference type="InterPro" id="IPR042099">
    <property type="entry name" value="ANL_N_sf"/>
</dbReference>
<evidence type="ECO:0000256" key="1">
    <source>
        <dbReference type="ARBA" id="ARBA00022450"/>
    </source>
</evidence>
<feature type="domain" description="Carrier" evidence="5">
    <location>
        <begin position="3398"/>
        <end position="3474"/>
    </location>
</feature>
<dbReference type="FunFam" id="3.30.559.30:FF:000005">
    <property type="entry name" value="Nonribosomal peptide synthase Pes1"/>
    <property type="match status" value="2"/>
</dbReference>
<dbReference type="FunFam" id="3.30.559.10:FF:000016">
    <property type="entry name" value="Nonribosomal peptide synthase Pes1"/>
    <property type="match status" value="2"/>
</dbReference>
<dbReference type="Pfam" id="PF00550">
    <property type="entry name" value="PP-binding"/>
    <property type="match status" value="4"/>
</dbReference>
<dbReference type="PROSITE" id="PS50075">
    <property type="entry name" value="CARRIER"/>
    <property type="match status" value="4"/>
</dbReference>
<dbReference type="CDD" id="cd19534">
    <property type="entry name" value="E_NRPS"/>
    <property type="match status" value="2"/>
</dbReference>
<dbReference type="CDD" id="cd19542">
    <property type="entry name" value="CT_NRPS-like"/>
    <property type="match status" value="2"/>
</dbReference>
<feature type="domain" description="Carrier" evidence="5">
    <location>
        <begin position="2317"/>
        <end position="2392"/>
    </location>
</feature>
<dbReference type="FunFam" id="3.30.559.10:FF:000037">
    <property type="entry name" value="Nonribosomal peptide synthase Pes1"/>
    <property type="match status" value="1"/>
</dbReference>
<name>A0A7D8UVD3_9HELO</name>
<dbReference type="InterPro" id="IPR020845">
    <property type="entry name" value="AMP-binding_CS"/>
</dbReference>
<reference evidence="6 7" key="1">
    <citation type="submission" date="2018-05" db="EMBL/GenBank/DDBJ databases">
        <title>Whole genome sequencing for identification of molecular markers to develop diagnostic detection tools for the regulated plant pathogen Lachnellula willkommii.</title>
        <authorList>
            <person name="Giroux E."/>
            <person name="Bilodeau G."/>
        </authorList>
    </citation>
    <scope>NUCLEOTIDE SEQUENCE [LARGE SCALE GENOMIC DNA]</scope>
    <source>
        <strain evidence="6 7">CBS 625.97</strain>
    </source>
</reference>
<evidence type="ECO:0000256" key="3">
    <source>
        <dbReference type="ARBA" id="ARBA00022598"/>
    </source>
</evidence>
<evidence type="ECO:0000256" key="2">
    <source>
        <dbReference type="ARBA" id="ARBA00022553"/>
    </source>
</evidence>
<keyword evidence="2" id="KW-0597">Phosphoprotein</keyword>
<dbReference type="PROSITE" id="PS00455">
    <property type="entry name" value="AMP_BINDING"/>
    <property type="match status" value="3"/>
</dbReference>
<dbReference type="InterPro" id="IPR010071">
    <property type="entry name" value="AA_adenyl_dom"/>
</dbReference>
<evidence type="ECO:0000313" key="7">
    <source>
        <dbReference type="Proteomes" id="UP000481288"/>
    </source>
</evidence>
<dbReference type="PANTHER" id="PTHR45398">
    <property type="match status" value="1"/>
</dbReference>
<organism evidence="6 7">
    <name type="scientific">Lachnellula cervina</name>
    <dbReference type="NCBI Taxonomy" id="1316786"/>
    <lineage>
        <taxon>Eukaryota</taxon>
        <taxon>Fungi</taxon>
        <taxon>Dikarya</taxon>
        <taxon>Ascomycota</taxon>
        <taxon>Pezizomycotina</taxon>
        <taxon>Leotiomycetes</taxon>
        <taxon>Helotiales</taxon>
        <taxon>Lachnaceae</taxon>
        <taxon>Lachnellula</taxon>
    </lineage>
</organism>
<feature type="domain" description="Carrier" evidence="5">
    <location>
        <begin position="784"/>
        <end position="860"/>
    </location>
</feature>
<dbReference type="SUPFAM" id="SSF56801">
    <property type="entry name" value="Acetyl-CoA synthetase-like"/>
    <property type="match status" value="5"/>
</dbReference>
<dbReference type="Gene3D" id="3.40.50.12780">
    <property type="entry name" value="N-terminal domain of ligase-like"/>
    <property type="match status" value="5"/>
</dbReference>
<dbReference type="Gene3D" id="3.30.300.30">
    <property type="match status" value="4"/>
</dbReference>
<dbReference type="FunFam" id="3.30.559.30:FF:000002">
    <property type="entry name" value="Nonribosomal peptide synthase Pes1"/>
    <property type="match status" value="2"/>
</dbReference>
<dbReference type="InterPro" id="IPR023213">
    <property type="entry name" value="CAT-like_dom_sf"/>
</dbReference>
<keyword evidence="1" id="KW-0596">Phosphopantetheine</keyword>
<dbReference type="Gene3D" id="3.30.559.10">
    <property type="entry name" value="Chloramphenicol acetyltransferase-like domain"/>
    <property type="match status" value="6"/>
</dbReference>
<feature type="domain" description="Carrier" evidence="5">
    <location>
        <begin position="4961"/>
        <end position="5038"/>
    </location>
</feature>
<dbReference type="EMBL" id="QGMG01000167">
    <property type="protein sequence ID" value="TVY56354.1"/>
    <property type="molecule type" value="Genomic_DNA"/>
</dbReference>
<dbReference type="Gene3D" id="1.10.1200.10">
    <property type="entry name" value="ACP-like"/>
    <property type="match status" value="4"/>
</dbReference>
<keyword evidence="7" id="KW-1185">Reference proteome</keyword>
<dbReference type="InterPro" id="IPR000873">
    <property type="entry name" value="AMP-dep_synth/lig_dom"/>
</dbReference>
<dbReference type="NCBIfam" id="TIGR01733">
    <property type="entry name" value="AA-adenyl-dom"/>
    <property type="match status" value="4"/>
</dbReference>
<comment type="similarity">
    <text evidence="4">Belongs to the NRP synthetase family.</text>
</comment>
<dbReference type="OrthoDB" id="416786at2759"/>
<dbReference type="FunFam" id="1.10.1200.10:FF:000005">
    <property type="entry name" value="Nonribosomal peptide synthetase 1"/>
    <property type="match status" value="2"/>
</dbReference>
<gene>
    <name evidence="6" type="primary">dtxS1_2</name>
    <name evidence="6" type="ORF">LCER1_G004836</name>
</gene>
<dbReference type="FunFam" id="3.30.559.30:FF:000003">
    <property type="entry name" value="Nonribosomal peptide synthase SidD"/>
    <property type="match status" value="2"/>
</dbReference>
<dbReference type="InterPro" id="IPR009081">
    <property type="entry name" value="PP-bd_ACP"/>
</dbReference>
<dbReference type="NCBIfam" id="NF003417">
    <property type="entry name" value="PRK04813.1"/>
    <property type="match status" value="5"/>
</dbReference>
<accession>A0A7D8UVD3</accession>
<dbReference type="PANTHER" id="PTHR45398:SF1">
    <property type="entry name" value="ENZYME, PUTATIVE (JCVI)-RELATED"/>
    <property type="match status" value="1"/>
</dbReference>
<dbReference type="Pfam" id="PF00501">
    <property type="entry name" value="AMP-binding"/>
    <property type="match status" value="5"/>
</dbReference>
<evidence type="ECO:0000256" key="4">
    <source>
        <dbReference type="ARBA" id="ARBA00029454"/>
    </source>
</evidence>
<sequence>MASGTVSANREDSSISYLDGAVPCRFPPFEHLTCDETHFTSANIQLAHADRLRALFAKDPEAVRTTICLAWGLVLHKYVGQDDVSFAYRNITSAENIVYVPVIRILFEKSILLGDLISRVRKLGHLGSKCVSSVSLMQLCNTAVVFDSSICSAFKKEISNPLLLSQELKQFSLCLEARITSDEQKIVLHYDSNKTSTEQALNIASTVDKLLSEILTRPNVSVADLNYISHRNIKEITAWNTRPVDVVDRCIHEVIHDQTLWRPNAEAVCDEHRTLSYRDLDQISSRLASYLLTLGLGPGMFVPLCFEKEVWNVVCMIAVLKAGAAFVPFNPDAPIAHLRALSLDVAATVILCSQQHAGMLLPVAKHIIPVDGEMIDHLPKSNGADRLVQSSDLAYVIFTSGTTGQPKGTMIEHRSFCSGAKAHAPAMLMNSKSRVLQFAAHTFDASLVEILTTLMVGGVVCIPSEDQRLNNITLAINEMSVNWAVLTPSFVGFINPVDVPGLKTLTLAGEAMSQTHISTWSHISLINGYGPSECSVAAAVNSHVTPSTSPTHIGSATGAHLWIVDQFNYNCLVPVGCVGELLVQGPTLARGYHGQPDKTAESFIPTTTWAPLFGANKQNWRFYRTGDLVRQSSDGTLMFVGRKDTQVKVHGQRVELGEVEHHINVDPDVKHALALLPKSGYFKDRLVAVLSLAGSNEINDNPDFTVVDGKWPEIMRQRLLSRLPSHMVPSMWLIIERVPTLPSGKLDRKKTATWVESMDESSYRRIVDISQPSEHMHATGKSGGPTTEMENKLRQIWSHVLNLELDHVGLESAFLSLGGDSISAMQVKGQCVKKDISLGVQEILRSKGIKQLAQCAKAVEHQMRYEELLNQNFDLSPIQKLFFELPNQGQGHFNQSFFLRVTRKIQEEDLRTAVETIVQRHSMLRARFDNTNNGWQQWITPDISTSYRLKAHRIGDRAEATTAISDSQTCLNPTSGPLFAVDLFDVDGSEQLLFMVGHHLVIDLVSWRIILEDLEELLVNRSGSPTQEPLSFQTWCQFQAEDCQKLAVDKVLPMRDVPSGDTEYWGMTNHANTYGQVKCEGFEVDATTTSMLSTLCHETLRTETIDLLLSSLIYSFSLTFADRPAPAIYNEGHGRENISGIAADLSRTVGWFTIMYPVCVSLAASNDLVNTVKEVKDLRRRIPDNGRPYFASRCLTDEGKSKFGKSSTLEITFNYLGQYQQLERKGALLTPVEDMAGEAKGAGGTADVGHDTPRFGLFEISAVIVQGKLRFSFTFNRNMRHQDKISKWITACQSTINALAETLAKMEPQATPGDFPLLSLTTESFTSMINTSLPPLGVSSIDDVEDIYPCSSMQEGLLISQTRSSAFYAVHVICELNVRNGIQASGKRLEQAWLKVVGRHPLLRTVFINSVSQDDGLYDQVVLKRVIPNVIIEQYTHEDEALSAVAKKSALEYDNSSPAHRFTICDTSEGKIFCKLEISHAIMDGTSMSILLRDLAAAYENLLPQRPGPLYSDYISYLQNQSSDIGLEYWKSYLSDLDVCSFPLLNDGQVVKKDLKTIRLDFKQSQFLELQKFCDANGFTFSNVIHTAWGLTLRSFTSSEDTCFGYLTSGRDAPVDGIEDAVGPFINLLVCRVRTAPASRLGAVLDQVQKDYIDSLPHRSTSLAEVQHALRLSGTALFNTALSYRRLPSKSNAGLNNVSFSECLPTYDPTEYSISLNVEASDENAAIDLDYWTDYISDGQAVNVGSTFMQCLGNIVHHSSETIESLDHFSNENREQVYKWNATMPQTVDDCVHRIIEQQAEMQPGAPAVYGFDVELNYAELNDISGRLAFLLAGMGVGPETFVPTCFDKSSYAVVSMLSVLKAGAAAVPLDATHPRSALELRVQDTDAKVVLASPSRAELFSDMDVHVIPVGKDLLDKLPSPGDWKCSAVGPNNPAFVIFTSGSTGKPKGVVLENKAICSSGLATGSAYGWGPGSRVLQFASYTFDNSLAEIFITLMRGGCVCIPSEHDRFNNLAEAINKLGVNFMDITPTVASLLHPSDVPNVKSLSLGGEPLTKDNIKVWGTAVALHCCYGPSECSINSTWNGDLGRSTEATNIGKSIGSVSWIVDPSNHDRLVPIGCVGELLIEGPILARGYLNDPDKTSKAFIHNPTWASGRSRRFYKTGDLCRYNSDGTITYLGRKDTQVKLNGQRLELGEIEHHVKHNLEMNVQSAVELIPVSAATKALAVFICLASGEDASPDAFLLTMSDEMRSISTALEAAISAALPAYMVPSVYIPVSSMPMTSSGKLDRRRLRTLCQSLSGDQIAGYKLARRTGRQPTTEMEKLLAQLWESVLKLDYSVGADDNFFKCTGDSITAMRLITAARSKGVSLGVADIFRKPRLSDLAADAILLSNFDSATSQSAVEPFSLLRMNKSLPELLDELAFQCRVETKSIQDIYPCTSLQQGLIALSSKDPGAYVAQNLYRLPPGIDLDRFRSAWEKVVEAEMILRTRIVYTESLGFLQVIIREPITWHEIANLSDLVEQDRQLPSYNGGLLSRYTIVESPGNAPHFVWTAHHAIYDGWCIPLLLERVKACYHDTRAIDMAIGAGYPHFIKFLLEINASESDDFWRSRLSEPTSLHFPTLPTPTYQIHATGTSLHSASLVRETGSHITLPSVIRASWALVVAIYSGSPDDVVFGETLTGRDAPVPNLADIIGPTLATVPTRVRINAESSIGKFLEDIQAQAAEAIPYQYSGLQHIKHLSDDTAVACGFQNLLAIHHDSKEAADDFWNLQSSGTTGTNFYSYPLTVSCQVEKEKVTIDAYYDKDVISTWLIEKMLRQFEFVLSVFNRPDNQQLKLGQMKIIKSEDEQAILSWNSEGPRVVDECIHDVIGRRMLQQPKWDLAVDAHDSKLSYWELDRLSTQLAHYLLDQKLESTFIPLCFDKSAFMICSMVAVLKCGAAFVPLDPSAPVARLRDIIKDTEARTVLCSPRLLGLCGLVAPNAIAIDLEMIEKLPKYEAFLPAVDSNSVAYIIYTSGSTGKPKGTIVQHNAYCAGAAKHGPALGMSSSSRVLQFASYTFDASLLEILTGLIIGACICVPDEDSRMNRITDVINEMSITWTFLTPSFIQTIQPSDVPTLKTLVLGGEAMNQTHISTWADKLELINGYGPTECVVITTANRQMTLSTDPSNMGRDVRGRSWVTDRSNPNRLVPIGSVGELIVEGPILAQGYLNNRSKTEEVFIQNPEWSLEQNQSVNTLTRRFYRTGDLVKYTADGSMLFSGRHDYQAKIRGQRVELGEIETHLRTDPAIQHALVTIPKSGFCKKRLVSVLSLQELATTNITAHGLNVVIREASAFYLTAVRERLRDYLPGYMIPSNWVILESLPLLPSGKLDRKRIEKWVEEMSSEVYHQISDVESTVKTTGTAVERRLQAIWGAALNLPPDNIGLQQNFLSAGGDSISAMQVMSSCRAEGLGVTVQDIIQSKSISQLALRVTLPEAESSHEEELDADFDLSPIQKLYFECVGDNFNHFNQSVVVRLTREITSENLALAVESLMLSHSMLRARFNKIAGEWKQQIPRNISDSYHYSVTTAARDQLDSLIETRQKGLDIQNGPIFAVDLFNISDEGSQIISLVSHHLAIDVVSWRIILQDLEDVLNSGGLKLQSSVPFQTWSRLQTEHSQQSIHQNVFHPEDVPSLDLSYWDMVDKPNVYGDTLEDGFEIDAETTLLLLGACHESLQTEPVDVFLGAVLQSFHNVFSDRPTIPAVYNEGHGRENWTSKLDVSRTVGWFTTLCPIYLPSGLDVEPDLINTIRWTKDLRNRIPDKGRPYFAYRSLTEEGRGRFSGHCPEVTFNYLGKMQQLERKDSLFHTVEGIKNFDIGADVPRFALFEISVAVANSTLKVSFSYNRRMKRQCKIRRWVVECQRSLEAAAKTLAQSKVESTLSNFPLIPLTYKGISRLVEKLPQLGVSSLDDIENVYPCSPTQQGMLLAQLKDPNLYAYSATFEAKPKELETQVDVRLLAEAWQAVVRRHATLRTLFTDSICQDGHTDQVVLKDKIARVSWLECEDSQVLSTLQKQQPLNFQDFQPPHRFTLCKTDRNRVLCKLDISHGICDGTSIPILLKDLSNAYGDAYSRDVAGLLSTNDDIAQNKSTYNVIGPLYSDYIAHIQSSLPDNGINYWKNYLLDVEPCLLTSLNDGVHEMKVLRSLVLNLSKAAELRVFCNKNGLTLSNVLQLTWAILLRLYSGSEEVCFGYVTSGRDAPVRGIQDAAVGAFINMLTCRSNLSRSTKLSQALEQIQTDFIHGMAHQSCSLAEVQHELGLAGTHLFNTAFTFQNRSSSPHISSSAISFDMVDAQDANEYDVTVNVEAFESRIEIHFGYWSTTLSAPHASNLAQTFEHVVNTIIENEPESTIGDLDFFGDHSREQVLTWNRTLPPKVNRCIHEIVQQQARASSVSKQAICSWDAELSYIELDKLATRLAAKLIELGVGPEIFVPLCFEKTAWAVVSMIAVMKAGGAFVPLDHTHPEGRLQQFIDDVDAKVVLCSQQNYEKISAVSKLAVVVNRGTMHQLDKTRTVLPIVSPDNVAYAIFTSGTTGRPKGTLIEHGAFCTSAIEHSKAMHMRSDSRVFQFASYTFDASVMEILTSLIVGACVCIPSDQDRMNDIPGVVKRMGITWTLLTPSVASTLFPKSVPSLKTLVTGGEAMAAGHIAKWKGKVALVNAYGPSETSVIASTSTKVDEHGHEINGDPSNIGHAVGGRNWVVDPRDYNKLVPIGCVGELVVEGRTVARGYLKNEQKTAEVFVNDPAWLKHFQHRERVYRTGDLVRYNSDGSLSFVARKDTQVKLNGQRIELGEIEHHVKTILPQDYQSAVELVAPMSNRSTKALAAFFSSATSNSSSDVEDERISGVDEILLSMSEGARALAKNLDSSLASVLPTYMIPSFYIPVTKMPWTSSGKLDRSRLRNIVQSLPKEVTNPYRLATSETHTSRVPTSPTEHKLQKLWETVLSISKQGSVGLEDHFFRLGGDSVAAMRLVGLSRADGILLSVMDIFRNPRLCDMASICGVAEEEQSSELVPFSLLKHGESIEDVVHELGEHCRVPREQIQDSYPCSLLQEGLITLSMKQQGAYVLQNVFLLPNNLDLERFKQAWQATLQEVDILRTRVVHMNSSSFLQVVLQAEPIEWKTATNLKKISDSEVQLPLYNGGPLTEYTIVTNPESNECHFVWSIHHALYDGWSLPMVLKRVETAYLDSGSSLPKSSYALFIKYLSEVDEPASDEFWRKRLSGSSPLQFPQDQHVSSDRTNNQTLTHSVQISQNTSSMGITLPSIIRAAWSMVLASYSGSHDVIFGETLAGRDIPIHGIAEIIGPTFTTVPNRIQVHRHWKIIQFLLEIQKMATEVIPYQHAGLQRIKRLDRDAELACDFQNLLVIQTADEDVQNDMWDIQGTGVASNFFTYPLVLECKGNSKQVDITAHYDENVLSAWEIRRIMYQLDNVLKQLSDLHKFGANAILDEINLFSPEDKALLREWNSAEPELVDACIHEEFEEMAFSQPDSMAITAWDGQLTYAELKNESTRLAYHLVGQGVGPEVFVPMCMDKSKWTIVTILAILMAGGAYVPLDPSAPTSRHQEMIKDVEATIVICSPIYSSRYTSIVEKQITISQAMLDILPENSLHGHDLLHRATSRNSCYAIFTSGSTGRPKGTVVEHRAIATSSAAMRRTLLMKPSSRVFQFASFTFDVSVLETLTALTNGSCLCIPSEEQRVGDVAGAIDSLQASWAFLTPSVASLIEPATVPSLVSSIVSDFLAQLREFKAAEGPSLGA</sequence>
<evidence type="ECO:0000259" key="5">
    <source>
        <dbReference type="PROSITE" id="PS50075"/>
    </source>
</evidence>
<dbReference type="InterPro" id="IPR001242">
    <property type="entry name" value="Condensation_dom"/>
</dbReference>
<comment type="caution">
    <text evidence="6">The sequence shown here is derived from an EMBL/GenBank/DDBJ whole genome shotgun (WGS) entry which is preliminary data.</text>
</comment>
<dbReference type="CDD" id="cd19545">
    <property type="entry name" value="FUM14_C_NRPS-like"/>
    <property type="match status" value="2"/>
</dbReference>
<proteinExistence type="inferred from homology"/>
<dbReference type="FunFam" id="3.40.50.12780:FF:000014">
    <property type="entry name" value="Nonribosomal peptide synthetase 1"/>
    <property type="match status" value="4"/>
</dbReference>
<dbReference type="SUPFAM" id="SSF47336">
    <property type="entry name" value="ACP-like"/>
    <property type="match status" value="4"/>
</dbReference>
<dbReference type="InterPro" id="IPR045851">
    <property type="entry name" value="AMP-bd_C_sf"/>
</dbReference>
<dbReference type="CDD" id="cd05918">
    <property type="entry name" value="A_NRPS_SidN3_like"/>
    <property type="match status" value="4"/>
</dbReference>
<evidence type="ECO:0000313" key="6">
    <source>
        <dbReference type="EMBL" id="TVY56354.1"/>
    </source>
</evidence>
<dbReference type="GO" id="GO:0019748">
    <property type="term" value="P:secondary metabolic process"/>
    <property type="evidence" value="ECO:0007669"/>
    <property type="project" value="UniProtKB-ARBA"/>
</dbReference>
<dbReference type="FunFam" id="3.30.300.30:FF:000015">
    <property type="entry name" value="Nonribosomal peptide synthase SidD"/>
    <property type="match status" value="4"/>
</dbReference>
<dbReference type="GO" id="GO:0016874">
    <property type="term" value="F:ligase activity"/>
    <property type="evidence" value="ECO:0007669"/>
    <property type="project" value="UniProtKB-KW"/>
</dbReference>
<protein>
    <submittedName>
        <fullName evidence="6">Nonribosomal peptide synthetase dtxS1</fullName>
    </submittedName>
</protein>
<dbReference type="SUPFAM" id="SSF52777">
    <property type="entry name" value="CoA-dependent acyltransferases"/>
    <property type="match status" value="13"/>
</dbReference>
<dbReference type="FunFam" id="3.30.559.10:FF:000017">
    <property type="entry name" value="Nonribosomal peptide synthase Pes1"/>
    <property type="match status" value="1"/>
</dbReference>
<dbReference type="Gene3D" id="3.30.559.30">
    <property type="entry name" value="Nonribosomal peptide synthetase, condensation domain"/>
    <property type="match status" value="7"/>
</dbReference>
<dbReference type="Pfam" id="PF00668">
    <property type="entry name" value="Condensation"/>
    <property type="match status" value="6"/>
</dbReference>